<keyword evidence="6" id="KW-0472">Membrane</keyword>
<evidence type="ECO:0000256" key="1">
    <source>
        <dbReference type="ARBA" id="ARBA00004442"/>
    </source>
</evidence>
<protein>
    <submittedName>
        <fullName evidence="10">TolC family outer membrane protein</fullName>
    </submittedName>
</protein>
<dbReference type="Proteomes" id="UP001382935">
    <property type="component" value="Chromosome"/>
</dbReference>
<dbReference type="RefSeq" id="WP_338502686.1">
    <property type="nucleotide sequence ID" value="NZ_CP145607.1"/>
</dbReference>
<evidence type="ECO:0000313" key="10">
    <source>
        <dbReference type="EMBL" id="WWM70072.1"/>
    </source>
</evidence>
<keyword evidence="7" id="KW-0998">Cell outer membrane</keyword>
<feature type="chain" id="PRO_5046409904" evidence="8">
    <location>
        <begin position="33"/>
        <end position="601"/>
    </location>
</feature>
<keyword evidence="11" id="KW-1185">Reference proteome</keyword>
<feature type="domain" description="SPOR" evidence="9">
    <location>
        <begin position="525"/>
        <end position="601"/>
    </location>
</feature>
<feature type="signal peptide" evidence="8">
    <location>
        <begin position="1"/>
        <end position="32"/>
    </location>
</feature>
<keyword evidence="3" id="KW-0813">Transport</keyword>
<gene>
    <name evidence="10" type="ORF">V6R86_05085</name>
</gene>
<evidence type="ECO:0000259" key="9">
    <source>
        <dbReference type="PROSITE" id="PS51724"/>
    </source>
</evidence>
<keyword evidence="5" id="KW-0812">Transmembrane</keyword>
<dbReference type="Gene3D" id="1.20.1600.10">
    <property type="entry name" value="Outer membrane efflux proteins (OEP)"/>
    <property type="match status" value="1"/>
</dbReference>
<evidence type="ECO:0000256" key="2">
    <source>
        <dbReference type="ARBA" id="ARBA00007613"/>
    </source>
</evidence>
<accession>A0ABZ2G1S6</accession>
<name>A0ABZ2G1S6_9SPHN</name>
<dbReference type="SUPFAM" id="SSF56954">
    <property type="entry name" value="Outer membrane efflux proteins (OEP)"/>
    <property type="match status" value="1"/>
</dbReference>
<sequence length="601" mass="62234">MGAATALGSSGRSLKLLAGAALAAALVPMATAADTLRDALVATYGTSPTLNAQREALKGSDAAVALANAQGRPQIAAQVGVNRDLTRSGVLLTNRSKGPILSGGLDVNLPLFAGGRIRNAMDAAKARVEAGRAALRAVEGDVFAEAVEVYMDVLRDRAVLDLNQNQVRVLTENLRATKQLYEAGDLTRTDIAQSDARLSSAKAQLALAQSRLSVSEESFLRVVGKRPETLASPPPLPPLPATATEATRIAIARNPRLTAALQQARAAGMDVKGTFADRLPTLSGTVGGDYINYVGDEPGIGVPRSGVQTSVGLTTRIPLYQGGAPAARIRQARAAEGQLLEQTVATERLVVANARSAFVTYQAALKAIGSNRDAVSANELALRGTRAERSVGSRTVIEVLNAEQELLGSRVELIAARRDAYVAGFRLLQAMGMASSEELGLNGGALYDPTGNYDKVAGDWSDWGGAGQHKVRSTSTVALAEAAPDRLAEEPRLAAVEPAPVPTAAKPAPPALLAAKPVAPQAKASGTSGGWVIQLGAFARPGAPQALFAKVASRVGGKEPIYLPAGRVTRLLVGTYASRAEAEAACSSLGPATPCLPLRRD</sequence>
<evidence type="ECO:0000256" key="6">
    <source>
        <dbReference type="ARBA" id="ARBA00023136"/>
    </source>
</evidence>
<evidence type="ECO:0000256" key="8">
    <source>
        <dbReference type="SAM" id="SignalP"/>
    </source>
</evidence>
<evidence type="ECO:0000256" key="4">
    <source>
        <dbReference type="ARBA" id="ARBA00022452"/>
    </source>
</evidence>
<comment type="similarity">
    <text evidence="2">Belongs to the outer membrane factor (OMF) (TC 1.B.17) family.</text>
</comment>
<dbReference type="SUPFAM" id="SSF110997">
    <property type="entry name" value="Sporulation related repeat"/>
    <property type="match status" value="1"/>
</dbReference>
<organism evidence="10 11">
    <name type="scientific">Sphingomonas kaistensis</name>
    <dbReference type="NCBI Taxonomy" id="298708"/>
    <lineage>
        <taxon>Bacteria</taxon>
        <taxon>Pseudomonadati</taxon>
        <taxon>Pseudomonadota</taxon>
        <taxon>Alphaproteobacteria</taxon>
        <taxon>Sphingomonadales</taxon>
        <taxon>Sphingomonadaceae</taxon>
        <taxon>Sphingomonas</taxon>
    </lineage>
</organism>
<dbReference type="PROSITE" id="PS51724">
    <property type="entry name" value="SPOR"/>
    <property type="match status" value="1"/>
</dbReference>
<reference evidence="10 11" key="1">
    <citation type="submission" date="2024-02" db="EMBL/GenBank/DDBJ databases">
        <title>Full genome sequence of Sphingomonas kaistensis.</title>
        <authorList>
            <person name="Poletto B.L."/>
            <person name="Silva G."/>
            <person name="Galante D."/>
            <person name="Campos K.R."/>
            <person name="Santos M.B.N."/>
            <person name="Sacchi C.T."/>
        </authorList>
    </citation>
    <scope>NUCLEOTIDE SEQUENCE [LARGE SCALE GENOMIC DNA]</scope>
    <source>
        <strain evidence="10 11">MA4R</strain>
    </source>
</reference>
<proteinExistence type="inferred from homology"/>
<comment type="subcellular location">
    <subcellularLocation>
        <location evidence="1">Cell outer membrane</location>
    </subcellularLocation>
</comment>
<dbReference type="Pfam" id="PF05036">
    <property type="entry name" value="SPOR"/>
    <property type="match status" value="1"/>
</dbReference>
<dbReference type="Pfam" id="PF02321">
    <property type="entry name" value="OEP"/>
    <property type="match status" value="2"/>
</dbReference>
<evidence type="ECO:0000256" key="3">
    <source>
        <dbReference type="ARBA" id="ARBA00022448"/>
    </source>
</evidence>
<dbReference type="PANTHER" id="PTHR30026:SF22">
    <property type="entry name" value="OUTER MEMBRANE EFFLUX PROTEIN"/>
    <property type="match status" value="1"/>
</dbReference>
<dbReference type="PANTHER" id="PTHR30026">
    <property type="entry name" value="OUTER MEMBRANE PROTEIN TOLC"/>
    <property type="match status" value="1"/>
</dbReference>
<evidence type="ECO:0000256" key="5">
    <source>
        <dbReference type="ARBA" id="ARBA00022692"/>
    </source>
</evidence>
<evidence type="ECO:0000313" key="11">
    <source>
        <dbReference type="Proteomes" id="UP001382935"/>
    </source>
</evidence>
<dbReference type="Gene3D" id="3.30.70.1070">
    <property type="entry name" value="Sporulation related repeat"/>
    <property type="match status" value="1"/>
</dbReference>
<dbReference type="InterPro" id="IPR003423">
    <property type="entry name" value="OMP_efflux"/>
</dbReference>
<keyword evidence="8" id="KW-0732">Signal</keyword>
<dbReference type="EMBL" id="CP145607">
    <property type="protein sequence ID" value="WWM70072.1"/>
    <property type="molecule type" value="Genomic_DNA"/>
</dbReference>
<dbReference type="InterPro" id="IPR051906">
    <property type="entry name" value="TolC-like"/>
</dbReference>
<dbReference type="InterPro" id="IPR036680">
    <property type="entry name" value="SPOR-like_sf"/>
</dbReference>
<dbReference type="InterPro" id="IPR007730">
    <property type="entry name" value="SPOR-like_dom"/>
</dbReference>
<dbReference type="NCBIfam" id="TIGR01844">
    <property type="entry name" value="type_I_sec_TolC"/>
    <property type="match status" value="1"/>
</dbReference>
<dbReference type="InterPro" id="IPR010130">
    <property type="entry name" value="T1SS_OMP_TolC"/>
</dbReference>
<keyword evidence="4" id="KW-1134">Transmembrane beta strand</keyword>
<evidence type="ECO:0000256" key="7">
    <source>
        <dbReference type="ARBA" id="ARBA00023237"/>
    </source>
</evidence>